<feature type="non-terminal residue" evidence="1">
    <location>
        <position position="1"/>
    </location>
</feature>
<sequence length="135" mass="14834">VLEALCVEAVHEVGLLADGREAICKVSNHLFQNGYTCSGDRAAVEALKRLCERAGALQARFLKTSGAFHTSLMEPAGMKLLKALRARVTDMNFPRIDVYMNVRGTAQRAGTDPRELNYDLSAQVASPVLWQQTIE</sequence>
<proteinExistence type="predicted"/>
<reference evidence="1" key="1">
    <citation type="submission" date="2021-02" db="EMBL/GenBank/DDBJ databases">
        <authorList>
            <person name="Dougan E. K."/>
            <person name="Rhodes N."/>
            <person name="Thang M."/>
            <person name="Chan C."/>
        </authorList>
    </citation>
    <scope>NUCLEOTIDE SEQUENCE</scope>
</reference>
<accession>A0A813EC76</accession>
<evidence type="ECO:0000313" key="2">
    <source>
        <dbReference type="Proteomes" id="UP000654075"/>
    </source>
</evidence>
<protein>
    <recommendedName>
        <fullName evidence="3">Malonyl-CoA:ACP transacylase (MAT) domain-containing protein</fullName>
    </recommendedName>
</protein>
<dbReference type="GO" id="GO:0016740">
    <property type="term" value="F:transferase activity"/>
    <property type="evidence" value="ECO:0007669"/>
    <property type="project" value="InterPro"/>
</dbReference>
<dbReference type="Gene3D" id="3.40.366.10">
    <property type="entry name" value="Malonyl-Coenzyme A Acyl Carrier Protein, domain 2"/>
    <property type="match status" value="1"/>
</dbReference>
<dbReference type="Proteomes" id="UP000654075">
    <property type="component" value="Unassembled WGS sequence"/>
</dbReference>
<dbReference type="AlphaFoldDB" id="A0A813EC76"/>
<dbReference type="SUPFAM" id="SSF52151">
    <property type="entry name" value="FabD/lysophospholipase-like"/>
    <property type="match status" value="1"/>
</dbReference>
<dbReference type="InterPro" id="IPR016035">
    <property type="entry name" value="Acyl_Trfase/lysoPLipase"/>
</dbReference>
<dbReference type="Gene3D" id="3.30.70.250">
    <property type="entry name" value="Malonyl-CoA ACP transacylase, ACP-binding"/>
    <property type="match status" value="1"/>
</dbReference>
<dbReference type="InterPro" id="IPR001227">
    <property type="entry name" value="Ac_transferase_dom_sf"/>
</dbReference>
<gene>
    <name evidence="1" type="ORF">PGLA1383_LOCUS14974</name>
</gene>
<dbReference type="OrthoDB" id="541883at2759"/>
<organism evidence="1 2">
    <name type="scientific">Polarella glacialis</name>
    <name type="common">Dinoflagellate</name>
    <dbReference type="NCBI Taxonomy" id="89957"/>
    <lineage>
        <taxon>Eukaryota</taxon>
        <taxon>Sar</taxon>
        <taxon>Alveolata</taxon>
        <taxon>Dinophyceae</taxon>
        <taxon>Suessiales</taxon>
        <taxon>Suessiaceae</taxon>
        <taxon>Polarella</taxon>
    </lineage>
</organism>
<evidence type="ECO:0008006" key="3">
    <source>
        <dbReference type="Google" id="ProtNLM"/>
    </source>
</evidence>
<evidence type="ECO:0000313" key="1">
    <source>
        <dbReference type="EMBL" id="CAE8596511.1"/>
    </source>
</evidence>
<name>A0A813EC76_POLGL</name>
<dbReference type="EMBL" id="CAJNNV010008656">
    <property type="protein sequence ID" value="CAE8596511.1"/>
    <property type="molecule type" value="Genomic_DNA"/>
</dbReference>
<dbReference type="PANTHER" id="PTHR47170">
    <property type="entry name" value="MALONYL-COA ACP TRANSACYLASE, ACP-BINDING"/>
    <property type="match status" value="1"/>
</dbReference>
<dbReference type="PANTHER" id="PTHR47170:SF2">
    <property type="entry name" value="MALONYL-COA:ACP TRANSACYLASE (MAT) DOMAIN-CONTAINING PROTEIN"/>
    <property type="match status" value="1"/>
</dbReference>
<keyword evidence="2" id="KW-1185">Reference proteome</keyword>
<feature type="non-terminal residue" evidence="1">
    <location>
        <position position="135"/>
    </location>
</feature>
<comment type="caution">
    <text evidence="1">The sequence shown here is derived from an EMBL/GenBank/DDBJ whole genome shotgun (WGS) entry which is preliminary data.</text>
</comment>
<dbReference type="InterPro" id="IPR052760">
    <property type="entry name" value="Mitochondrial_malonyltrans"/>
</dbReference>